<comment type="similarity">
    <text evidence="1">Belongs to the transferase hexapeptide repeat family.</text>
</comment>
<dbReference type="GO" id="GO:0016746">
    <property type="term" value="F:acyltransferase activity"/>
    <property type="evidence" value="ECO:0007669"/>
    <property type="project" value="UniProtKB-KW"/>
</dbReference>
<keyword evidence="3" id="KW-0808">Transferase</keyword>
<dbReference type="Proteomes" id="UP000283426">
    <property type="component" value="Unassembled WGS sequence"/>
</dbReference>
<evidence type="ECO:0000256" key="1">
    <source>
        <dbReference type="ARBA" id="ARBA00007274"/>
    </source>
</evidence>
<organism evidence="3 4">
    <name type="scientific">Odoribacter splanchnicus</name>
    <dbReference type="NCBI Taxonomy" id="28118"/>
    <lineage>
        <taxon>Bacteria</taxon>
        <taxon>Pseudomonadati</taxon>
        <taxon>Bacteroidota</taxon>
        <taxon>Bacteroidia</taxon>
        <taxon>Bacteroidales</taxon>
        <taxon>Odoribacteraceae</taxon>
        <taxon>Odoribacter</taxon>
    </lineage>
</organism>
<evidence type="ECO:0000313" key="4">
    <source>
        <dbReference type="Proteomes" id="UP000283426"/>
    </source>
</evidence>
<dbReference type="PANTHER" id="PTHR43300:SF7">
    <property type="entry name" value="UDP-N-ACETYLBACILLOSAMINE N-ACETYLTRANSFERASE"/>
    <property type="match status" value="1"/>
</dbReference>
<dbReference type="SUPFAM" id="SSF51161">
    <property type="entry name" value="Trimeric LpxA-like enzymes"/>
    <property type="match status" value="1"/>
</dbReference>
<dbReference type="EMBL" id="QRYW01000065">
    <property type="protein sequence ID" value="RGV17817.1"/>
    <property type="molecule type" value="Genomic_DNA"/>
</dbReference>
<reference evidence="4 5" key="1">
    <citation type="submission" date="2018-08" db="EMBL/GenBank/DDBJ databases">
        <title>A genome reference for cultivated species of the human gut microbiota.</title>
        <authorList>
            <person name="Zou Y."/>
            <person name="Xue W."/>
            <person name="Luo G."/>
        </authorList>
    </citation>
    <scope>NUCLEOTIDE SEQUENCE [LARGE SCALE GENOMIC DNA]</scope>
    <source>
        <strain evidence="3 4">AF14-6AC</strain>
        <strain evidence="2 5">AF16-14</strain>
    </source>
</reference>
<sequence>MREYIKRILRHIYHFFRLLWLVNWRATIRLNFRKLPFSTACKLPILVYGKLKIYDLSGRIIIRGPVCRGLVKVGRNVDSHYSTCLPGQWTISHDLIFNGHIMISGGVTIETYKGPLELGRCCVIGSGTMLKSQYGIIIGDFTRIAYGCVIMDTNMHFIKDIETGRIGRVTGPIVIGQRCWLNPGTVVSKNAVVPDYTITGRNSLVNKDYSEQYTSHAFIAGAPAKPVSYHVQRIFSNQMEGDLRRYFEENGTRIVFQGVKGEEEDPYEEIVGMFCYNY</sequence>
<dbReference type="Gene3D" id="2.160.10.10">
    <property type="entry name" value="Hexapeptide repeat proteins"/>
    <property type="match status" value="1"/>
</dbReference>
<dbReference type="Proteomes" id="UP000284243">
    <property type="component" value="Unassembled WGS sequence"/>
</dbReference>
<dbReference type="RefSeq" id="WP_087395574.1">
    <property type="nucleotide sequence ID" value="NZ_CABJFF010000025.1"/>
</dbReference>
<protein>
    <submittedName>
        <fullName evidence="3">Acyltransferase</fullName>
    </submittedName>
</protein>
<proteinExistence type="inferred from homology"/>
<dbReference type="EMBL" id="QRYC01000036">
    <property type="protein sequence ID" value="RGU54175.1"/>
    <property type="molecule type" value="Genomic_DNA"/>
</dbReference>
<evidence type="ECO:0000313" key="3">
    <source>
        <dbReference type="EMBL" id="RGV17817.1"/>
    </source>
</evidence>
<dbReference type="PANTHER" id="PTHR43300">
    <property type="entry name" value="ACETYLTRANSFERASE"/>
    <property type="match status" value="1"/>
</dbReference>
<gene>
    <name evidence="3" type="ORF">DWW24_20775</name>
    <name evidence="2" type="ORF">DWW57_17055</name>
</gene>
<dbReference type="InterPro" id="IPR011004">
    <property type="entry name" value="Trimer_LpxA-like_sf"/>
</dbReference>
<name>A0A412W274_9BACT</name>
<dbReference type="AlphaFoldDB" id="A0A412W274"/>
<dbReference type="InterPro" id="IPR050179">
    <property type="entry name" value="Trans_hexapeptide_repeat"/>
</dbReference>
<evidence type="ECO:0000313" key="5">
    <source>
        <dbReference type="Proteomes" id="UP000284243"/>
    </source>
</evidence>
<comment type="caution">
    <text evidence="3">The sequence shown here is derived from an EMBL/GenBank/DDBJ whole genome shotgun (WGS) entry which is preliminary data.</text>
</comment>
<evidence type="ECO:0000313" key="2">
    <source>
        <dbReference type="EMBL" id="RGU54175.1"/>
    </source>
</evidence>
<keyword evidence="3" id="KW-0012">Acyltransferase</keyword>
<accession>A0A412W274</accession>
<dbReference type="CDD" id="cd04647">
    <property type="entry name" value="LbH_MAT_like"/>
    <property type="match status" value="1"/>
</dbReference>